<feature type="compositionally biased region" description="Acidic residues" evidence="2">
    <location>
        <begin position="297"/>
        <end position="307"/>
    </location>
</feature>
<evidence type="ECO:0000313" key="4">
    <source>
        <dbReference type="EMBL" id="KAJ6642411.1"/>
    </source>
</evidence>
<dbReference type="Pfam" id="PF14223">
    <property type="entry name" value="Retrotran_gag_2"/>
    <property type="match status" value="1"/>
</dbReference>
<accession>A0A9Q0N3U2</accession>
<evidence type="ECO:0000256" key="2">
    <source>
        <dbReference type="SAM" id="MobiDB-lite"/>
    </source>
</evidence>
<feature type="compositionally biased region" description="Basic and acidic residues" evidence="2">
    <location>
        <begin position="190"/>
        <end position="202"/>
    </location>
</feature>
<dbReference type="OrthoDB" id="116316at2759"/>
<keyword evidence="1" id="KW-0862">Zinc</keyword>
<dbReference type="InterPro" id="IPR001878">
    <property type="entry name" value="Znf_CCHC"/>
</dbReference>
<dbReference type="Proteomes" id="UP001151699">
    <property type="component" value="Chromosome B"/>
</dbReference>
<name>A0A9Q0N3U2_9DIPT</name>
<evidence type="ECO:0000259" key="3">
    <source>
        <dbReference type="PROSITE" id="PS50158"/>
    </source>
</evidence>
<feature type="region of interest" description="Disordered" evidence="2">
    <location>
        <begin position="263"/>
        <end position="307"/>
    </location>
</feature>
<organism evidence="4 5">
    <name type="scientific">Pseudolycoriella hygida</name>
    <dbReference type="NCBI Taxonomy" id="35572"/>
    <lineage>
        <taxon>Eukaryota</taxon>
        <taxon>Metazoa</taxon>
        <taxon>Ecdysozoa</taxon>
        <taxon>Arthropoda</taxon>
        <taxon>Hexapoda</taxon>
        <taxon>Insecta</taxon>
        <taxon>Pterygota</taxon>
        <taxon>Neoptera</taxon>
        <taxon>Endopterygota</taxon>
        <taxon>Diptera</taxon>
        <taxon>Nematocera</taxon>
        <taxon>Sciaroidea</taxon>
        <taxon>Sciaridae</taxon>
        <taxon>Pseudolycoriella</taxon>
    </lineage>
</organism>
<keyword evidence="1" id="KW-0863">Zinc-finger</keyword>
<dbReference type="EMBL" id="WJQU01000002">
    <property type="protein sequence ID" value="KAJ6642411.1"/>
    <property type="molecule type" value="Genomic_DNA"/>
</dbReference>
<protein>
    <recommendedName>
        <fullName evidence="3">CCHC-type domain-containing protein</fullName>
    </recommendedName>
</protein>
<gene>
    <name evidence="4" type="ORF">Bhyg_07359</name>
</gene>
<feature type="domain" description="CCHC-type" evidence="3">
    <location>
        <begin position="181"/>
        <end position="196"/>
    </location>
</feature>
<comment type="caution">
    <text evidence="4">The sequence shown here is derived from an EMBL/GenBank/DDBJ whole genome shotgun (WGS) entry which is preliminary data.</text>
</comment>
<proteinExistence type="predicted"/>
<feature type="compositionally biased region" description="Low complexity" evidence="2">
    <location>
        <begin position="203"/>
        <end position="212"/>
    </location>
</feature>
<sequence length="393" mass="44253">MKKLDKCIKAKPNLPSVSLENDADKLVDAKSILSLSVEESLIVHIRFAKSALEIWNILQHLYEDKGLLRKTSLLRALMSVRLEEANSMQAYVEEIMELSNRLNCIGFEIGDEWLASILLAGLTEEYNPFIMSIEGSGIQISADMVKQKLLDSDFNSTSSQGNALYTGKKSKFRARTRELICFNCGGKNHKAAECKKDGKSTDTSHTSTNSTNQQAATAKVTPLGDIVDFKEKSDISKVLTADDMRENDADNDDQCDAGQLQTIEDQSSDDEQSDQSVVVISDSSSSEDTIVQNTSHEEDDTFDDVDNTFDDPTYVPNESEWEDATMFVRHQQLNRYIVKCICQSCLLRFFYHDDTNDQKADTFYPQLKTLSNKIVFFFILVGKVISIYIIKEK</sequence>
<dbReference type="Pfam" id="PF00098">
    <property type="entry name" value="zf-CCHC"/>
    <property type="match status" value="1"/>
</dbReference>
<reference evidence="4" key="1">
    <citation type="submission" date="2022-07" db="EMBL/GenBank/DDBJ databases">
        <authorList>
            <person name="Trinca V."/>
            <person name="Uliana J.V.C."/>
            <person name="Torres T.T."/>
            <person name="Ward R.J."/>
            <person name="Monesi N."/>
        </authorList>
    </citation>
    <scope>NUCLEOTIDE SEQUENCE</scope>
    <source>
        <strain evidence="4">HSMRA1968</strain>
        <tissue evidence="4">Whole embryos</tissue>
    </source>
</reference>
<dbReference type="PANTHER" id="PTHR47481:SF7">
    <property type="entry name" value="CCHC-TYPE DOMAIN-CONTAINING PROTEIN"/>
    <property type="match status" value="1"/>
</dbReference>
<evidence type="ECO:0000313" key="5">
    <source>
        <dbReference type="Proteomes" id="UP001151699"/>
    </source>
</evidence>
<dbReference type="GO" id="GO:0008270">
    <property type="term" value="F:zinc ion binding"/>
    <property type="evidence" value="ECO:0007669"/>
    <property type="project" value="UniProtKB-KW"/>
</dbReference>
<evidence type="ECO:0000256" key="1">
    <source>
        <dbReference type="PROSITE-ProRule" id="PRU00047"/>
    </source>
</evidence>
<dbReference type="AlphaFoldDB" id="A0A9Q0N3U2"/>
<feature type="region of interest" description="Disordered" evidence="2">
    <location>
        <begin position="189"/>
        <end position="218"/>
    </location>
</feature>
<dbReference type="PROSITE" id="PS50158">
    <property type="entry name" value="ZF_CCHC"/>
    <property type="match status" value="1"/>
</dbReference>
<feature type="compositionally biased region" description="Low complexity" evidence="2">
    <location>
        <begin position="274"/>
        <end position="292"/>
    </location>
</feature>
<keyword evidence="1" id="KW-0479">Metal-binding</keyword>
<keyword evidence="5" id="KW-1185">Reference proteome</keyword>
<dbReference type="PANTHER" id="PTHR47481">
    <property type="match status" value="1"/>
</dbReference>
<dbReference type="GO" id="GO:0003676">
    <property type="term" value="F:nucleic acid binding"/>
    <property type="evidence" value="ECO:0007669"/>
    <property type="project" value="InterPro"/>
</dbReference>